<reference evidence="1" key="1">
    <citation type="submission" date="2022-01" db="EMBL/GenBank/DDBJ databases">
        <title>Novel bile acid biosynthetic pathways are enriched in the microbiome of centenarians.</title>
        <authorList>
            <person name="Sato Y."/>
            <person name="Atarashi K."/>
            <person name="Plichta R.D."/>
            <person name="Arai Y."/>
            <person name="Sasajima S."/>
            <person name="Kearney M.S."/>
            <person name="Suda W."/>
            <person name="Takeshita K."/>
            <person name="Sasaki T."/>
            <person name="Okamoto S."/>
            <person name="Skelly N.A."/>
            <person name="Okamura Y."/>
            <person name="Vlamakis H."/>
            <person name="Li Y."/>
            <person name="Tanoue T."/>
            <person name="Takei H."/>
            <person name="Nittono H."/>
            <person name="Narushima S."/>
            <person name="Irie J."/>
            <person name="Itoh H."/>
            <person name="Moriya K."/>
            <person name="Sugiura Y."/>
            <person name="Suematsu M."/>
            <person name="Moritoki N."/>
            <person name="Shibata S."/>
            <person name="Littman R.D."/>
            <person name="Fischbach A.M."/>
            <person name="Uwamino Y."/>
            <person name="Inoue T."/>
            <person name="Honda A."/>
            <person name="Hattori M."/>
            <person name="Murai T."/>
            <person name="Xavier J.R."/>
            <person name="Hirose N."/>
            <person name="Honda K."/>
        </authorList>
    </citation>
    <scope>NUCLEOTIDE SEQUENCE</scope>
    <source>
        <strain evidence="1">CE91-St55</strain>
    </source>
</reference>
<proteinExistence type="predicted"/>
<gene>
    <name evidence="1" type="ORF">CE91St55_43850</name>
</gene>
<organism evidence="1 2">
    <name type="scientific">Hungatella hathewayi</name>
    <dbReference type="NCBI Taxonomy" id="154046"/>
    <lineage>
        <taxon>Bacteria</taxon>
        <taxon>Bacillati</taxon>
        <taxon>Bacillota</taxon>
        <taxon>Clostridia</taxon>
        <taxon>Lachnospirales</taxon>
        <taxon>Lachnospiraceae</taxon>
        <taxon>Hungatella</taxon>
    </lineage>
</organism>
<evidence type="ECO:0000313" key="2">
    <source>
        <dbReference type="Proteomes" id="UP001055091"/>
    </source>
</evidence>
<dbReference type="Proteomes" id="UP001055091">
    <property type="component" value="Unassembled WGS sequence"/>
</dbReference>
<name>A0AA37JJM4_9FIRM</name>
<comment type="caution">
    <text evidence="1">The sequence shown here is derived from an EMBL/GenBank/DDBJ whole genome shotgun (WGS) entry which is preliminary data.</text>
</comment>
<evidence type="ECO:0000313" key="1">
    <source>
        <dbReference type="EMBL" id="GKH02404.1"/>
    </source>
</evidence>
<dbReference type="EMBL" id="BQNJ01000002">
    <property type="protein sequence ID" value="GKH02404.1"/>
    <property type="molecule type" value="Genomic_DNA"/>
</dbReference>
<accession>A0AA37JJM4</accession>
<dbReference type="RefSeq" id="WP_244052878.1">
    <property type="nucleotide sequence ID" value="NZ_BQNJ01000002.1"/>
</dbReference>
<sequence>MIQYYESIFYNTLEELLATWKPDHPDVLRLRAKYGEDIQFSTIAHRSGVKPQFELSCYELKKLKGERNNDIYSISNFI</sequence>
<protein>
    <submittedName>
        <fullName evidence="1">Uncharacterized protein</fullName>
    </submittedName>
</protein>
<dbReference type="AlphaFoldDB" id="A0AA37JJM4"/>